<keyword evidence="2" id="KW-0812">Transmembrane</keyword>
<dbReference type="Gene3D" id="3.30.70.60">
    <property type="match status" value="1"/>
</dbReference>
<dbReference type="Proteomes" id="UP000787472">
    <property type="component" value="Unassembled WGS sequence"/>
</dbReference>
<dbReference type="InterPro" id="IPR014717">
    <property type="entry name" value="Transl_elong_EF1B/ribsomal_bS6"/>
</dbReference>
<keyword evidence="2" id="KW-0472">Membrane</keyword>
<dbReference type="EMBL" id="JAAONZ010000024">
    <property type="protein sequence ID" value="NHO68102.1"/>
    <property type="molecule type" value="Genomic_DNA"/>
</dbReference>
<dbReference type="Gene3D" id="1.10.287.540">
    <property type="entry name" value="Helix hairpin bin"/>
    <property type="match status" value="1"/>
</dbReference>
<evidence type="ECO:0000313" key="4">
    <source>
        <dbReference type="Proteomes" id="UP000787472"/>
    </source>
</evidence>
<dbReference type="PANTHER" id="PTHR39555">
    <property type="entry name" value="FIMBRIAL ASSEMBLY PROTEIN PILO-LIKE PROTEIN-RELATED"/>
    <property type="match status" value="1"/>
</dbReference>
<dbReference type="Pfam" id="PF04350">
    <property type="entry name" value="PilO"/>
    <property type="match status" value="1"/>
</dbReference>
<organism evidence="3 4">
    <name type="scientific">Pseudomaricurvus hydrocarbonicus</name>
    <dbReference type="NCBI Taxonomy" id="1470433"/>
    <lineage>
        <taxon>Bacteria</taxon>
        <taxon>Pseudomonadati</taxon>
        <taxon>Pseudomonadota</taxon>
        <taxon>Gammaproteobacteria</taxon>
        <taxon>Cellvibrionales</taxon>
        <taxon>Cellvibrionaceae</taxon>
        <taxon>Pseudomaricurvus</taxon>
    </lineage>
</organism>
<dbReference type="PIRSF" id="PIRSF016482">
    <property type="entry name" value="PilO"/>
    <property type="match status" value="1"/>
</dbReference>
<keyword evidence="4" id="KW-1185">Reference proteome</keyword>
<feature type="coiled-coil region" evidence="1">
    <location>
        <begin position="51"/>
        <end position="102"/>
    </location>
</feature>
<evidence type="ECO:0000313" key="3">
    <source>
        <dbReference type="EMBL" id="NHO68102.1"/>
    </source>
</evidence>
<name>A0A9E5T4L3_9GAMM</name>
<dbReference type="GO" id="GO:0043683">
    <property type="term" value="P:type IV pilus assembly"/>
    <property type="evidence" value="ECO:0007669"/>
    <property type="project" value="InterPro"/>
</dbReference>
<gene>
    <name evidence="3" type="primary">pilO</name>
    <name evidence="3" type="ORF">G8770_21345</name>
</gene>
<keyword evidence="1" id="KW-0175">Coiled coil</keyword>
<dbReference type="InterPro" id="IPR007445">
    <property type="entry name" value="PilO"/>
</dbReference>
<sequence>MALQDVLGQLNEFDVNDIDWTRMGVWPVAGKIVLCVILIAALVAGGYYFFIKDLNVQLQTVTAKEETLRNTFKQKAFQAANLDAYREQMKEMEKSFGALVAQLPSDTEVPGLLEDIDERGSESGLTIKSITLQKEKKAAFYVELPISINVTGPYHDFGTFVSGVAGMPRIVTLHDYNIKKSSSSGMLDMTILAKTYRYKSEGSK</sequence>
<evidence type="ECO:0000256" key="2">
    <source>
        <dbReference type="SAM" id="Phobius"/>
    </source>
</evidence>
<dbReference type="RefSeq" id="WP_167191784.1">
    <property type="nucleotide sequence ID" value="NZ_JAAONZ010000024.1"/>
</dbReference>
<dbReference type="PANTHER" id="PTHR39555:SF1">
    <property type="entry name" value="TYPE IV PILUS INNER MEMBRANE COMPONENT PILO"/>
    <property type="match status" value="1"/>
</dbReference>
<keyword evidence="2" id="KW-1133">Transmembrane helix</keyword>
<protein>
    <submittedName>
        <fullName evidence="3">Type 4a pilus biogenesis protein PilO</fullName>
    </submittedName>
</protein>
<comment type="caution">
    <text evidence="3">The sequence shown here is derived from an EMBL/GenBank/DDBJ whole genome shotgun (WGS) entry which is preliminary data.</text>
</comment>
<accession>A0A9E5T4L3</accession>
<feature type="transmembrane region" description="Helical" evidence="2">
    <location>
        <begin position="28"/>
        <end position="50"/>
    </location>
</feature>
<evidence type="ECO:0000256" key="1">
    <source>
        <dbReference type="SAM" id="Coils"/>
    </source>
</evidence>
<dbReference type="AlphaFoldDB" id="A0A9E5T4L3"/>
<reference evidence="3" key="1">
    <citation type="submission" date="2020-03" db="EMBL/GenBank/DDBJ databases">
        <authorList>
            <person name="Guo F."/>
        </authorList>
    </citation>
    <scope>NUCLEOTIDE SEQUENCE</scope>
    <source>
        <strain evidence="3">JCM 30134</strain>
    </source>
</reference>
<proteinExistence type="predicted"/>
<dbReference type="GO" id="GO:0043107">
    <property type="term" value="P:type IV pilus-dependent motility"/>
    <property type="evidence" value="ECO:0007669"/>
    <property type="project" value="InterPro"/>
</dbReference>